<dbReference type="SUPFAM" id="SSF48726">
    <property type="entry name" value="Immunoglobulin"/>
    <property type="match status" value="1"/>
</dbReference>
<feature type="compositionally biased region" description="Basic and acidic residues" evidence="1">
    <location>
        <begin position="464"/>
        <end position="485"/>
    </location>
</feature>
<dbReference type="InterPro" id="IPR051874">
    <property type="entry name" value="Ig-like_domain-LISCH7"/>
</dbReference>
<dbReference type="GO" id="GO:0061689">
    <property type="term" value="C:tricellular tight junction"/>
    <property type="evidence" value="ECO:0007669"/>
    <property type="project" value="TreeGrafter"/>
</dbReference>
<dbReference type="SMART" id="SM00409">
    <property type="entry name" value="IG"/>
    <property type="match status" value="1"/>
</dbReference>
<dbReference type="AlphaFoldDB" id="A0A8C5KYX8"/>
<dbReference type="PANTHER" id="PTHR15923">
    <property type="entry name" value="TRANSMEMBRANE AND IMMUNOGLOBULIN DOMAIN-CONTAINING PROTEIN"/>
    <property type="match status" value="1"/>
</dbReference>
<dbReference type="PANTHER" id="PTHR15923:SF1">
    <property type="entry name" value="LIPOLYSIS-STIMULATED LIPOPROTEIN RECEPTOR"/>
    <property type="match status" value="1"/>
</dbReference>
<feature type="compositionally biased region" description="Basic and acidic residues" evidence="1">
    <location>
        <begin position="367"/>
        <end position="376"/>
    </location>
</feature>
<keyword evidence="5" id="KW-1185">Reference proteome</keyword>
<feature type="chain" id="PRO_5034298286" evidence="2">
    <location>
        <begin position="39"/>
        <end position="525"/>
    </location>
</feature>
<feature type="compositionally biased region" description="Basic and acidic residues" evidence="1">
    <location>
        <begin position="310"/>
        <end position="322"/>
    </location>
</feature>
<evidence type="ECO:0000313" key="5">
    <source>
        <dbReference type="Proteomes" id="UP000694385"/>
    </source>
</evidence>
<dbReference type="InterPro" id="IPR003599">
    <property type="entry name" value="Ig_sub"/>
</dbReference>
<dbReference type="GO" id="GO:1904274">
    <property type="term" value="P:tricellular tight junction assembly"/>
    <property type="evidence" value="ECO:0007669"/>
    <property type="project" value="TreeGrafter"/>
</dbReference>
<feature type="region of interest" description="Disordered" evidence="1">
    <location>
        <begin position="310"/>
        <end position="510"/>
    </location>
</feature>
<dbReference type="Gene3D" id="2.60.40.10">
    <property type="entry name" value="Immunoglobulins"/>
    <property type="match status" value="1"/>
</dbReference>
<evidence type="ECO:0000313" key="4">
    <source>
        <dbReference type="Ensembl" id="ENSJJAP00000017316.1"/>
    </source>
</evidence>
<feature type="signal peptide" evidence="2">
    <location>
        <begin position="1"/>
        <end position="38"/>
    </location>
</feature>
<feature type="compositionally biased region" description="Basic and acidic residues" evidence="1">
    <location>
        <begin position="404"/>
        <end position="453"/>
    </location>
</feature>
<name>A0A8C5KYX8_JACJA</name>
<dbReference type="GO" id="GO:0005886">
    <property type="term" value="C:plasma membrane"/>
    <property type="evidence" value="ECO:0007669"/>
    <property type="project" value="TreeGrafter"/>
</dbReference>
<dbReference type="InterPro" id="IPR013783">
    <property type="entry name" value="Ig-like_fold"/>
</dbReference>
<dbReference type="Proteomes" id="UP000694385">
    <property type="component" value="Unassembled WGS sequence"/>
</dbReference>
<sequence>MSRGALVPSPGPGSHPRPAALVFLGLFLITCCPVPASAIQVTVSDPYHVVILFQPVTLPCSYQMTNTLTAPIVIWKYKSFCRDRIADAFSPNSMDNQINAQLAAGNPGYNPYVECQDSVRTVRVVATKQGNAVTLGDHYQGRRITITGNADLTFEQTAWGDSGVYYCSVVSAQDLQGNNEAYAELIVLVYAAGKAATSGVPSIYAPSIYTHLSPAKTPPPPPAMIPMGPTYNGYPGDFDRNSSVGGHSSQVPLLRDVDSSVNSEVRSGYRIQASQQDDSMRVLYYMEKELANFDPSRPGPPNGRVERAMSEVTSLHEDDWRSRPSRGPVLTPIRDEDWDRHSPRSPRRWEQDPLPRGGWGAGRPRAHSVDALDDFTRPGSAESGRSSPPGNGRRGRVCTPLRSRSRDDLYNPDSRDVPPIRDPHYYDDLRSRDRPPADTRARYQRSRDPRDASSRSGDPQYDGRLLEEALKKKGSGERRRPYREEAQEEAYYPPAPPPYSETDSQASRERRLKKNLALSRESLVV</sequence>
<dbReference type="GeneTree" id="ENSGT00950000183058"/>
<dbReference type="GO" id="GO:0060856">
    <property type="term" value="P:establishment of blood-brain barrier"/>
    <property type="evidence" value="ECO:0007669"/>
    <property type="project" value="TreeGrafter"/>
</dbReference>
<gene>
    <name evidence="4" type="primary">Lsr</name>
</gene>
<proteinExistence type="predicted"/>
<evidence type="ECO:0000259" key="3">
    <source>
        <dbReference type="SMART" id="SM00409"/>
    </source>
</evidence>
<reference evidence="4" key="1">
    <citation type="submission" date="2025-08" db="UniProtKB">
        <authorList>
            <consortium name="Ensembl"/>
        </authorList>
    </citation>
    <scope>IDENTIFICATION</scope>
</reference>
<organism evidence="4 5">
    <name type="scientific">Jaculus jaculus</name>
    <name type="common">Lesser Egyptian jerboa</name>
    <dbReference type="NCBI Taxonomy" id="51337"/>
    <lineage>
        <taxon>Eukaryota</taxon>
        <taxon>Metazoa</taxon>
        <taxon>Chordata</taxon>
        <taxon>Craniata</taxon>
        <taxon>Vertebrata</taxon>
        <taxon>Euteleostomi</taxon>
        <taxon>Mammalia</taxon>
        <taxon>Eutheria</taxon>
        <taxon>Euarchontoglires</taxon>
        <taxon>Glires</taxon>
        <taxon>Rodentia</taxon>
        <taxon>Myomorpha</taxon>
        <taxon>Dipodoidea</taxon>
        <taxon>Dipodidae</taxon>
        <taxon>Dipodinae</taxon>
        <taxon>Jaculus</taxon>
    </lineage>
</organism>
<evidence type="ECO:0000256" key="2">
    <source>
        <dbReference type="SAM" id="SignalP"/>
    </source>
</evidence>
<accession>A0A8C5KYX8</accession>
<protein>
    <submittedName>
        <fullName evidence="4">Lipolysis stimulated lipoprotein receptor</fullName>
    </submittedName>
</protein>
<dbReference type="Ensembl" id="ENSJJAT00000023834.1">
    <property type="protein sequence ID" value="ENSJJAP00000017316.1"/>
    <property type="gene ID" value="ENSJJAG00000018890.1"/>
</dbReference>
<evidence type="ECO:0000256" key="1">
    <source>
        <dbReference type="SAM" id="MobiDB-lite"/>
    </source>
</evidence>
<feature type="domain" description="Immunoglobulin" evidence="3">
    <location>
        <begin position="45"/>
        <end position="188"/>
    </location>
</feature>
<feature type="compositionally biased region" description="Basic and acidic residues" evidence="1">
    <location>
        <begin position="333"/>
        <end position="353"/>
    </location>
</feature>
<keyword evidence="2" id="KW-0732">Signal</keyword>
<reference evidence="4" key="2">
    <citation type="submission" date="2025-09" db="UniProtKB">
        <authorList>
            <consortium name="Ensembl"/>
        </authorList>
    </citation>
    <scope>IDENTIFICATION</scope>
</reference>
<dbReference type="InterPro" id="IPR036179">
    <property type="entry name" value="Ig-like_dom_sf"/>
</dbReference>